<evidence type="ECO:0000256" key="2">
    <source>
        <dbReference type="ARBA" id="ARBA00022448"/>
    </source>
</evidence>
<keyword evidence="11" id="KW-1185">Reference proteome</keyword>
<keyword evidence="2" id="KW-0813">Transport</keyword>
<dbReference type="GeneID" id="73345764"/>
<feature type="region of interest" description="Disordered" evidence="7">
    <location>
        <begin position="1"/>
        <end position="20"/>
    </location>
</feature>
<evidence type="ECO:0000256" key="5">
    <source>
        <dbReference type="ARBA" id="ARBA00022989"/>
    </source>
</evidence>
<dbReference type="Proteomes" id="UP000830671">
    <property type="component" value="Chromosome 6"/>
</dbReference>
<keyword evidence="5 8" id="KW-1133">Transmembrane helix</keyword>
<evidence type="ECO:0000259" key="9">
    <source>
        <dbReference type="PROSITE" id="PS50929"/>
    </source>
</evidence>
<evidence type="ECO:0000256" key="1">
    <source>
        <dbReference type="ARBA" id="ARBA00004141"/>
    </source>
</evidence>
<dbReference type="GO" id="GO:0005524">
    <property type="term" value="F:ATP binding"/>
    <property type="evidence" value="ECO:0007669"/>
    <property type="project" value="InterPro"/>
</dbReference>
<proteinExistence type="predicted"/>
<dbReference type="AlphaFoldDB" id="A0A9Q8WKM4"/>
<dbReference type="PANTHER" id="PTHR43394">
    <property type="entry name" value="ATP-DEPENDENT PERMEASE MDL1, MITOCHONDRIAL"/>
    <property type="match status" value="1"/>
</dbReference>
<comment type="subcellular location">
    <subcellularLocation>
        <location evidence="1">Membrane</location>
        <topology evidence="1">Multi-pass membrane protein</topology>
    </subcellularLocation>
</comment>
<organism evidence="10 11">
    <name type="scientific">Colletotrichum lupini</name>
    <dbReference type="NCBI Taxonomy" id="145971"/>
    <lineage>
        <taxon>Eukaryota</taxon>
        <taxon>Fungi</taxon>
        <taxon>Dikarya</taxon>
        <taxon>Ascomycota</taxon>
        <taxon>Pezizomycotina</taxon>
        <taxon>Sordariomycetes</taxon>
        <taxon>Hypocreomycetidae</taxon>
        <taxon>Glomerellales</taxon>
        <taxon>Glomerellaceae</taxon>
        <taxon>Colletotrichum</taxon>
        <taxon>Colletotrichum acutatum species complex</taxon>
    </lineage>
</organism>
<dbReference type="InterPro" id="IPR036640">
    <property type="entry name" value="ABC1_TM_sf"/>
</dbReference>
<dbReference type="GO" id="GO:0015421">
    <property type="term" value="F:ABC-type oligopeptide transporter activity"/>
    <property type="evidence" value="ECO:0007669"/>
    <property type="project" value="TreeGrafter"/>
</dbReference>
<dbReference type="KEGG" id="clup:CLUP02_11787"/>
<dbReference type="Gene3D" id="1.20.1560.10">
    <property type="entry name" value="ABC transporter type 1, transmembrane domain"/>
    <property type="match status" value="1"/>
</dbReference>
<evidence type="ECO:0000256" key="7">
    <source>
        <dbReference type="SAM" id="MobiDB-lite"/>
    </source>
</evidence>
<evidence type="ECO:0000313" key="10">
    <source>
        <dbReference type="EMBL" id="UQC86287.1"/>
    </source>
</evidence>
<dbReference type="Pfam" id="PF00664">
    <property type="entry name" value="ABC_membrane"/>
    <property type="match status" value="1"/>
</dbReference>
<evidence type="ECO:0000313" key="11">
    <source>
        <dbReference type="Proteomes" id="UP000830671"/>
    </source>
</evidence>
<gene>
    <name evidence="10" type="ORF">CLUP02_11787</name>
</gene>
<feature type="transmembrane region" description="Helical" evidence="8">
    <location>
        <begin position="165"/>
        <end position="189"/>
    </location>
</feature>
<dbReference type="SUPFAM" id="SSF90123">
    <property type="entry name" value="ABC transporter transmembrane region"/>
    <property type="match status" value="1"/>
</dbReference>
<evidence type="ECO:0000256" key="3">
    <source>
        <dbReference type="ARBA" id="ARBA00022692"/>
    </source>
</evidence>
<reference evidence="10" key="1">
    <citation type="journal article" date="2021" name="Mol. Plant Microbe Interact.">
        <title>Complete Genome Sequence of the Plant-Pathogenic Fungus Colletotrichum lupini.</title>
        <authorList>
            <person name="Baroncelli R."/>
            <person name="Pensec F."/>
            <person name="Da Lio D."/>
            <person name="Boufleur T."/>
            <person name="Vicente I."/>
            <person name="Sarrocco S."/>
            <person name="Picot A."/>
            <person name="Baraldi E."/>
            <person name="Sukno S."/>
            <person name="Thon M."/>
            <person name="Le Floch G."/>
        </authorList>
    </citation>
    <scope>NUCLEOTIDE SEQUENCE</scope>
    <source>
        <strain evidence="10">IMI 504893</strain>
    </source>
</reference>
<name>A0A9Q8WKM4_9PEZI</name>
<evidence type="ECO:0000256" key="4">
    <source>
        <dbReference type="ARBA" id="ARBA00022737"/>
    </source>
</evidence>
<dbReference type="RefSeq" id="XP_049147899.1">
    <property type="nucleotide sequence ID" value="XM_049290754.1"/>
</dbReference>
<dbReference type="GO" id="GO:0005743">
    <property type="term" value="C:mitochondrial inner membrane"/>
    <property type="evidence" value="ECO:0007669"/>
    <property type="project" value="TreeGrafter"/>
</dbReference>
<protein>
    <recommendedName>
        <fullName evidence="9">ABC transmembrane type-1 domain-containing protein</fullName>
    </recommendedName>
</protein>
<accession>A0A9Q8WKM4</accession>
<feature type="transmembrane region" description="Helical" evidence="8">
    <location>
        <begin position="238"/>
        <end position="257"/>
    </location>
</feature>
<dbReference type="PROSITE" id="PS50929">
    <property type="entry name" value="ABC_TM1F"/>
    <property type="match status" value="1"/>
</dbReference>
<dbReference type="PANTHER" id="PTHR43394:SF11">
    <property type="entry name" value="ATP-BINDING CASSETTE TRANSPORTER"/>
    <property type="match status" value="1"/>
</dbReference>
<dbReference type="EMBL" id="CP019478">
    <property type="protein sequence ID" value="UQC86287.1"/>
    <property type="molecule type" value="Genomic_DNA"/>
</dbReference>
<keyword evidence="4" id="KW-0677">Repeat</keyword>
<keyword evidence="3 8" id="KW-0812">Transmembrane</keyword>
<dbReference type="InterPro" id="IPR011527">
    <property type="entry name" value="ABC1_TM_dom"/>
</dbReference>
<dbReference type="InterPro" id="IPR039421">
    <property type="entry name" value="Type_1_exporter"/>
</dbReference>
<feature type="transmembrane region" description="Helical" evidence="8">
    <location>
        <begin position="111"/>
        <end position="135"/>
    </location>
</feature>
<evidence type="ECO:0000256" key="8">
    <source>
        <dbReference type="SAM" id="Phobius"/>
    </source>
</evidence>
<dbReference type="GO" id="GO:0090374">
    <property type="term" value="P:oligopeptide export from mitochondrion"/>
    <property type="evidence" value="ECO:0007669"/>
    <property type="project" value="TreeGrafter"/>
</dbReference>
<keyword evidence="6 8" id="KW-0472">Membrane</keyword>
<evidence type="ECO:0000256" key="6">
    <source>
        <dbReference type="ARBA" id="ARBA00023136"/>
    </source>
</evidence>
<feature type="domain" description="ABC transmembrane type-1" evidence="9">
    <location>
        <begin position="115"/>
        <end position="259"/>
    </location>
</feature>
<sequence length="259" mass="27596">MAGAWQMRGQGVLASRPTGAPVRDGRRWATGAIDLRVNLDRPGARLTSFLCLLPISAGEAMSRSSTMEKAGVSSSSASAESAKISNKTDGKTTTGFGGFLRVFKYGEPIDYALEAVGILAAIASGVALAMMNLIIGGMMNLMSDFSSITADPDKFMAKVSKNALYFVYIGIARFATTYVYSALFTYVAFKLTRNVRRTYLQAALSQEISFFDHGTAGSIAMQATTNGKLIQSGIAEKLGLFFSSISTFVAAFIIAFVSQ</sequence>